<keyword evidence="1" id="KW-1133">Transmembrane helix</keyword>
<keyword evidence="1" id="KW-0472">Membrane</keyword>
<evidence type="ECO:0000313" key="2">
    <source>
        <dbReference type="Ensembl" id="ENSCJAP00000089161.1"/>
    </source>
</evidence>
<organism evidence="2 3">
    <name type="scientific">Callithrix jacchus</name>
    <name type="common">White-tufted-ear marmoset</name>
    <name type="synonym">Simia Jacchus</name>
    <dbReference type="NCBI Taxonomy" id="9483"/>
    <lineage>
        <taxon>Eukaryota</taxon>
        <taxon>Metazoa</taxon>
        <taxon>Chordata</taxon>
        <taxon>Craniata</taxon>
        <taxon>Vertebrata</taxon>
        <taxon>Euteleostomi</taxon>
        <taxon>Mammalia</taxon>
        <taxon>Eutheria</taxon>
        <taxon>Euarchontoglires</taxon>
        <taxon>Primates</taxon>
        <taxon>Haplorrhini</taxon>
        <taxon>Platyrrhini</taxon>
        <taxon>Cebidae</taxon>
        <taxon>Callitrichinae</taxon>
        <taxon>Callithrix</taxon>
        <taxon>Callithrix</taxon>
    </lineage>
</organism>
<evidence type="ECO:0000313" key="3">
    <source>
        <dbReference type="Proteomes" id="UP000008225"/>
    </source>
</evidence>
<reference evidence="2" key="2">
    <citation type="submission" date="2025-08" db="UniProtKB">
        <authorList>
            <consortium name="Ensembl"/>
        </authorList>
    </citation>
    <scope>IDENTIFICATION</scope>
</reference>
<keyword evidence="3" id="KW-1185">Reference proteome</keyword>
<dbReference type="PANTHER" id="PTHR46254:SF3">
    <property type="entry name" value="SECRETED PROTEIN"/>
    <property type="match status" value="1"/>
</dbReference>
<keyword evidence="1" id="KW-0812">Transmembrane</keyword>
<reference evidence="2 3" key="1">
    <citation type="submission" date="2009-03" db="EMBL/GenBank/DDBJ databases">
        <authorList>
            <person name="Warren W."/>
            <person name="Ye L."/>
            <person name="Minx P."/>
            <person name="Worley K."/>
            <person name="Gibbs R."/>
            <person name="Wilson R.K."/>
        </authorList>
    </citation>
    <scope>NUCLEOTIDE SEQUENCE [LARGE SCALE GENOMIC DNA]</scope>
</reference>
<accession>A0A8I3WR54</accession>
<sequence length="148" mass="16869">MNNTTFYTKAETFFFKESYSVPQARVRWHDLSSLQLLPLGFKQFSCFCLPSSWDYRCTPPPLANFFFLFYFLFLVETGFHCVSQAGLELLSSGNPPSSAFQSTGITGISHHAQLLHILIYSAVIWKMDTILSPLLCLHKPLSHLKKVI</sequence>
<dbReference type="GeneTree" id="ENSGT00940000161627"/>
<dbReference type="Ensembl" id="ENSCJAT00000130570.1">
    <property type="protein sequence ID" value="ENSCJAP00000089161.1"/>
    <property type="gene ID" value="ENSCJAG00000052641.2"/>
</dbReference>
<name>A0A8I3WR54_CALJA</name>
<dbReference type="Proteomes" id="UP000008225">
    <property type="component" value="Chromosome 6"/>
</dbReference>
<protein>
    <submittedName>
        <fullName evidence="2">Uncharacterized protein</fullName>
    </submittedName>
</protein>
<dbReference type="PRINTS" id="PR02045">
    <property type="entry name" value="F138DOMAIN"/>
</dbReference>
<reference evidence="2" key="3">
    <citation type="submission" date="2025-09" db="UniProtKB">
        <authorList>
            <consortium name="Ensembl"/>
        </authorList>
    </citation>
    <scope>IDENTIFICATION</scope>
</reference>
<feature type="transmembrane region" description="Helical" evidence="1">
    <location>
        <begin position="62"/>
        <end position="82"/>
    </location>
</feature>
<dbReference type="PANTHER" id="PTHR46254">
    <property type="entry name" value="PROTEIN GVQW1-RELATED"/>
    <property type="match status" value="1"/>
</dbReference>
<dbReference type="AlphaFoldDB" id="A0A8I3WR54"/>
<evidence type="ECO:0000256" key="1">
    <source>
        <dbReference type="SAM" id="Phobius"/>
    </source>
</evidence>
<proteinExistence type="predicted"/>